<dbReference type="PANTHER" id="PTHR28008">
    <property type="entry name" value="DOMAIN PROTEIN, PUTATIVE (AFU_ORTHOLOGUE AFUA_3G10980)-RELATED"/>
    <property type="match status" value="1"/>
</dbReference>
<keyword evidence="1" id="KW-0472">Membrane</keyword>
<feature type="transmembrane region" description="Helical" evidence="1">
    <location>
        <begin position="12"/>
        <end position="29"/>
    </location>
</feature>
<reference evidence="4" key="1">
    <citation type="submission" date="2016-10" db="EMBL/GenBank/DDBJ databases">
        <authorList>
            <person name="Varghese N."/>
            <person name="Submissions S."/>
        </authorList>
    </citation>
    <scope>NUCLEOTIDE SEQUENCE [LARGE SCALE GENOMIC DNA]</scope>
    <source>
        <strain evidence="4">LMG 25967</strain>
    </source>
</reference>
<dbReference type="PANTHER" id="PTHR28008:SF1">
    <property type="entry name" value="DOMAIN PROTEIN, PUTATIVE (AFU_ORTHOLOGUE AFUA_3G10980)-RELATED"/>
    <property type="match status" value="1"/>
</dbReference>
<keyword evidence="4" id="KW-1185">Reference proteome</keyword>
<feature type="transmembrane region" description="Helical" evidence="1">
    <location>
        <begin position="41"/>
        <end position="58"/>
    </location>
</feature>
<organism evidence="3 4">
    <name type="scientific">Pseudomonas linyingensis</name>
    <dbReference type="NCBI Taxonomy" id="915471"/>
    <lineage>
        <taxon>Bacteria</taxon>
        <taxon>Pseudomonadati</taxon>
        <taxon>Pseudomonadota</taxon>
        <taxon>Gammaproteobacteria</taxon>
        <taxon>Pseudomonadales</taxon>
        <taxon>Pseudomonadaceae</taxon>
        <taxon>Pseudomonas</taxon>
    </lineage>
</organism>
<evidence type="ECO:0000259" key="2">
    <source>
        <dbReference type="Pfam" id="PF04892"/>
    </source>
</evidence>
<keyword evidence="1" id="KW-0812">Transmembrane</keyword>
<gene>
    <name evidence="3" type="ORF">SAMN05216201_106111</name>
</gene>
<dbReference type="RefSeq" id="WP_244517145.1">
    <property type="nucleotide sequence ID" value="NZ_FNZE01000006.1"/>
</dbReference>
<evidence type="ECO:0000313" key="4">
    <source>
        <dbReference type="Proteomes" id="UP000242930"/>
    </source>
</evidence>
<evidence type="ECO:0000256" key="1">
    <source>
        <dbReference type="SAM" id="Phobius"/>
    </source>
</evidence>
<evidence type="ECO:0000313" key="3">
    <source>
        <dbReference type="EMBL" id="SEJ25695.1"/>
    </source>
</evidence>
<dbReference type="AlphaFoldDB" id="A0A1H6XMC0"/>
<feature type="domain" description="VanZ-like" evidence="2">
    <location>
        <begin position="39"/>
        <end position="108"/>
    </location>
</feature>
<dbReference type="Pfam" id="PF04892">
    <property type="entry name" value="VanZ"/>
    <property type="match status" value="1"/>
</dbReference>
<feature type="transmembrane region" description="Helical" evidence="1">
    <location>
        <begin position="63"/>
        <end position="81"/>
    </location>
</feature>
<sequence length="118" mass="13295">MLYRIPRTVWQLAFVICLVSVLTLALMKNPSALLNTGWDKGNHVLAFTVLTFLGRMSFPAQRVLLLLGLLAYGALIENLQFMTGYRFSEYQDLVADVVGMVLGYLLAVPVMRRLQEQS</sequence>
<proteinExistence type="predicted"/>
<feature type="transmembrane region" description="Helical" evidence="1">
    <location>
        <begin position="93"/>
        <end position="111"/>
    </location>
</feature>
<dbReference type="EMBL" id="FNZE01000006">
    <property type="protein sequence ID" value="SEJ25695.1"/>
    <property type="molecule type" value="Genomic_DNA"/>
</dbReference>
<name>A0A1H6XMC0_9PSED</name>
<dbReference type="InterPro" id="IPR006976">
    <property type="entry name" value="VanZ-like"/>
</dbReference>
<accession>A0A1H6XMC0</accession>
<dbReference type="NCBIfam" id="NF037970">
    <property type="entry name" value="vanZ_1"/>
    <property type="match status" value="1"/>
</dbReference>
<protein>
    <submittedName>
        <fullName evidence="3">VanZ like family protein</fullName>
    </submittedName>
</protein>
<keyword evidence="1" id="KW-1133">Transmembrane helix</keyword>
<dbReference type="STRING" id="915471.SAMN05216201_106111"/>
<dbReference type="Proteomes" id="UP000242930">
    <property type="component" value="Unassembled WGS sequence"/>
</dbReference>